<dbReference type="STRING" id="145857.GA0070616_0507"/>
<evidence type="ECO:0000313" key="3">
    <source>
        <dbReference type="EMBL" id="SCL14667.1"/>
    </source>
</evidence>
<dbReference type="EMBL" id="FMHT01000003">
    <property type="protein sequence ID" value="SCL14667.1"/>
    <property type="molecule type" value="Genomic_DNA"/>
</dbReference>
<keyword evidence="4" id="KW-1185">Reference proteome</keyword>
<feature type="signal peptide" evidence="2">
    <location>
        <begin position="1"/>
        <end position="31"/>
    </location>
</feature>
<sequence>MFSRPPRRLARLTPLVLLLAAATVAAPPAHAAGPAGCDPAGCLLPFPSDVHTVADPHTDTGIRLNLDRAHMPANILGTRINPWEWNRSDGFSPGSALLAHVPGLDAAATGLAPATDIGRSLAADAPIVLIDTRTGTRQPYWAELDATAADRPDRQALIIRPARNLDENTRYAVGLRRLRTAAGAPVAASKTFAVLRSPTPPADPALRRHWEYAQRALGSLATAGIDTSELHLAWDFTVASRRGLTGRITHMRDEAFRRLGIFAPAVTIDAVTNRPAEDDPYIRRQVEGTVLVPSYLNNPLGPPGSWLNTGDDGLPEQEGVNTQLAKFHCNIPRSASAATPARPALYGHGLLGSPREIDQTRLRQYANESNTMLCATAWIGMATEDVPNVIYALGDFSQFPSIPDRTQQGFLNFLFLGRALTHSWGGLSTRSAFRDSGPLFRAGSGHLVYLGNSQGGILGGALCAVATDLTRCSLGVPGANYSTLLDRSVNFDQFLPVFGTAYPDPLDRQLVLGLAQLLWDRGEANGYLAHLTRDPLPNTPAKRVLLVEAFGDHQVANVATEVMARSIGARLRTPALAAGRSADAVPFWGIPAAPTLPYAGSALVVVDSGSPAPPAGNVPPRAGQDPHGHPANSPAIRAMIAQFLATGELVDTCAGSPCTATP</sequence>
<organism evidence="3 4">
    <name type="scientific">Micromonospora nigra</name>
    <dbReference type="NCBI Taxonomy" id="145857"/>
    <lineage>
        <taxon>Bacteria</taxon>
        <taxon>Bacillati</taxon>
        <taxon>Actinomycetota</taxon>
        <taxon>Actinomycetes</taxon>
        <taxon>Micromonosporales</taxon>
        <taxon>Micromonosporaceae</taxon>
        <taxon>Micromonospora</taxon>
    </lineage>
</organism>
<keyword evidence="2" id="KW-0732">Signal</keyword>
<gene>
    <name evidence="3" type="ORF">GA0070616_0507</name>
</gene>
<evidence type="ECO:0000256" key="2">
    <source>
        <dbReference type="SAM" id="SignalP"/>
    </source>
</evidence>
<proteinExistence type="predicted"/>
<dbReference type="OrthoDB" id="5377249at2"/>
<evidence type="ECO:0000313" key="4">
    <source>
        <dbReference type="Proteomes" id="UP000199699"/>
    </source>
</evidence>
<dbReference type="RefSeq" id="WP_091075521.1">
    <property type="nucleotide sequence ID" value="NZ_FMHT01000003.1"/>
</dbReference>
<evidence type="ECO:0000256" key="1">
    <source>
        <dbReference type="SAM" id="MobiDB-lite"/>
    </source>
</evidence>
<accession>A0A1C6RBY9</accession>
<evidence type="ECO:0008006" key="5">
    <source>
        <dbReference type="Google" id="ProtNLM"/>
    </source>
</evidence>
<reference evidence="3 4" key="1">
    <citation type="submission" date="2016-06" db="EMBL/GenBank/DDBJ databases">
        <authorList>
            <person name="Kjaerup R.B."/>
            <person name="Dalgaard T.S."/>
            <person name="Juul-Madsen H.R."/>
        </authorList>
    </citation>
    <scope>NUCLEOTIDE SEQUENCE [LARGE SCALE GENOMIC DNA]</scope>
    <source>
        <strain evidence="3 4">DSM 43818</strain>
    </source>
</reference>
<dbReference type="Proteomes" id="UP000199699">
    <property type="component" value="Unassembled WGS sequence"/>
</dbReference>
<feature type="chain" id="PRO_5008744661" description="ATP-dependent DNA helicase RecG" evidence="2">
    <location>
        <begin position="32"/>
        <end position="662"/>
    </location>
</feature>
<name>A0A1C6RBY9_9ACTN</name>
<dbReference type="AlphaFoldDB" id="A0A1C6RBY9"/>
<protein>
    <recommendedName>
        <fullName evidence="5">ATP-dependent DNA helicase RecG</fullName>
    </recommendedName>
</protein>
<feature type="region of interest" description="Disordered" evidence="1">
    <location>
        <begin position="611"/>
        <end position="633"/>
    </location>
</feature>